<dbReference type="PANTHER" id="PTHR42305">
    <property type="entry name" value="MEMBRANE PROTEIN RV1733C-RELATED"/>
    <property type="match status" value="1"/>
</dbReference>
<feature type="transmembrane region" description="Helical" evidence="1">
    <location>
        <begin position="33"/>
        <end position="56"/>
    </location>
</feature>
<evidence type="ECO:0000313" key="3">
    <source>
        <dbReference type="Proteomes" id="UP000192760"/>
    </source>
</evidence>
<dbReference type="PANTHER" id="PTHR42305:SF1">
    <property type="entry name" value="MEMBRANE PROTEIN RV1733C-RELATED"/>
    <property type="match status" value="1"/>
</dbReference>
<dbReference type="STRING" id="560555.BST30_00600"/>
<evidence type="ECO:0000313" key="2">
    <source>
        <dbReference type="EMBL" id="ORB09142.1"/>
    </source>
</evidence>
<evidence type="ECO:0008006" key="4">
    <source>
        <dbReference type="Google" id="ProtNLM"/>
    </source>
</evidence>
<name>A0A1X0G555_MYCNT</name>
<feature type="transmembrane region" description="Helical" evidence="1">
    <location>
        <begin position="137"/>
        <end position="161"/>
    </location>
</feature>
<keyword evidence="1" id="KW-0812">Transmembrane</keyword>
<reference evidence="2 3" key="1">
    <citation type="submission" date="2017-02" db="EMBL/GenBank/DDBJ databases">
        <title>The new phylogeny of genus Mycobacterium.</title>
        <authorList>
            <person name="Tortoli E."/>
            <person name="Trovato A."/>
            <person name="Cirillo D.M."/>
        </authorList>
    </citation>
    <scope>NUCLEOTIDE SEQUENCE [LARGE SCALE GENOMIC DNA]</scope>
    <source>
        <strain evidence="2 3">DSM 45255</strain>
    </source>
</reference>
<keyword evidence="1" id="KW-0472">Membrane</keyword>
<comment type="caution">
    <text evidence="2">The sequence shown here is derived from an EMBL/GenBank/DDBJ whole genome shotgun (WGS) entry which is preliminary data.</text>
</comment>
<evidence type="ECO:0000256" key="1">
    <source>
        <dbReference type="SAM" id="Phobius"/>
    </source>
</evidence>
<dbReference type="InterPro" id="IPR039708">
    <property type="entry name" value="MT1774/Rv1733c-like"/>
</dbReference>
<organism evidence="2 3">
    <name type="scientific">Mycobacterium mantenii</name>
    <dbReference type="NCBI Taxonomy" id="560555"/>
    <lineage>
        <taxon>Bacteria</taxon>
        <taxon>Bacillati</taxon>
        <taxon>Actinomycetota</taxon>
        <taxon>Actinomycetes</taxon>
        <taxon>Mycobacteriales</taxon>
        <taxon>Mycobacteriaceae</taxon>
        <taxon>Mycobacterium</taxon>
        <taxon>Mycobacterium avium complex (MAC)</taxon>
    </lineage>
</organism>
<dbReference type="EMBL" id="MVHW01000001">
    <property type="protein sequence ID" value="ORB09142.1"/>
    <property type="molecule type" value="Genomic_DNA"/>
</dbReference>
<accession>A0A1X0G555</accession>
<gene>
    <name evidence="2" type="ORF">BST30_00600</name>
</gene>
<protein>
    <recommendedName>
        <fullName evidence="4">Transmembrane protein</fullName>
    </recommendedName>
</protein>
<dbReference type="AlphaFoldDB" id="A0A1X0G555"/>
<sequence length="192" mass="20708">MEPFILDPRCWRIARIFGRNPLLRRVDRIEAMVALLAIVVSLVAIPIAGVAGTAVYGSRHSQYVQEANQRHAVVATVTATGTDRVNAAAVQASWPVAKGDRSGPILVAGGAKVGQHIRIWIDEKGNPADAPTPAWRALTVALATGLAIMLATALASAALATGVRARLDRARDVQWEREIRYFQEDGGRTNQR</sequence>
<keyword evidence="1" id="KW-1133">Transmembrane helix</keyword>
<dbReference type="Proteomes" id="UP000192760">
    <property type="component" value="Unassembled WGS sequence"/>
</dbReference>
<proteinExistence type="predicted"/>